<keyword evidence="2" id="KW-1185">Reference proteome</keyword>
<reference evidence="1" key="1">
    <citation type="submission" date="2020-01" db="EMBL/GenBank/DDBJ databases">
        <authorList>
            <consortium name="DOE Joint Genome Institute"/>
            <person name="Haridas S."/>
            <person name="Albert R."/>
            <person name="Binder M."/>
            <person name="Bloem J."/>
            <person name="Labutti K."/>
            <person name="Salamov A."/>
            <person name="Andreopoulos B."/>
            <person name="Baker S.E."/>
            <person name="Barry K."/>
            <person name="Bills G."/>
            <person name="Bluhm B.H."/>
            <person name="Cannon C."/>
            <person name="Castanera R."/>
            <person name="Culley D.E."/>
            <person name="Daum C."/>
            <person name="Ezra D."/>
            <person name="Gonzalez J.B."/>
            <person name="Henrissat B."/>
            <person name="Kuo A."/>
            <person name="Liang C."/>
            <person name="Lipzen A."/>
            <person name="Lutzoni F."/>
            <person name="Magnuson J."/>
            <person name="Mondo S."/>
            <person name="Nolan M."/>
            <person name="Ohm R."/>
            <person name="Pangilinan J."/>
            <person name="Park H.-J."/>
            <person name="Ramirez L."/>
            <person name="Alfaro M."/>
            <person name="Sun H."/>
            <person name="Tritt A."/>
            <person name="Yoshinaga Y."/>
            <person name="Zwiers L.-H."/>
            <person name="Turgeon B.G."/>
            <person name="Goodwin S.B."/>
            <person name="Spatafora J.W."/>
            <person name="Crous P.W."/>
            <person name="Grigoriev I.V."/>
        </authorList>
    </citation>
    <scope>NUCLEOTIDE SEQUENCE</scope>
    <source>
        <strain evidence="1">P77</strain>
    </source>
</reference>
<evidence type="ECO:0000313" key="1">
    <source>
        <dbReference type="EMBL" id="KAF1831150.1"/>
    </source>
</evidence>
<dbReference type="EMBL" id="ML975372">
    <property type="protein sequence ID" value="KAF1831150.1"/>
    <property type="molecule type" value="Genomic_DNA"/>
</dbReference>
<name>A0A6A5K4C1_9PLEO</name>
<evidence type="ECO:0000313" key="2">
    <source>
        <dbReference type="Proteomes" id="UP000800040"/>
    </source>
</evidence>
<dbReference type="AlphaFoldDB" id="A0A6A5K4C1"/>
<dbReference type="Proteomes" id="UP000800040">
    <property type="component" value="Unassembled WGS sequence"/>
</dbReference>
<proteinExistence type="predicted"/>
<gene>
    <name evidence="1" type="ORF">BDW02DRAFT_65238</name>
</gene>
<accession>A0A6A5K4C1</accession>
<protein>
    <submittedName>
        <fullName evidence="1">Uncharacterized protein</fullName>
    </submittedName>
</protein>
<organism evidence="1 2">
    <name type="scientific">Decorospora gaudefroyi</name>
    <dbReference type="NCBI Taxonomy" id="184978"/>
    <lineage>
        <taxon>Eukaryota</taxon>
        <taxon>Fungi</taxon>
        <taxon>Dikarya</taxon>
        <taxon>Ascomycota</taxon>
        <taxon>Pezizomycotina</taxon>
        <taxon>Dothideomycetes</taxon>
        <taxon>Pleosporomycetidae</taxon>
        <taxon>Pleosporales</taxon>
        <taxon>Pleosporineae</taxon>
        <taxon>Pleosporaceae</taxon>
        <taxon>Decorospora</taxon>
    </lineage>
</organism>
<sequence>MNFALQAVMGVLSHVHIHACTVGEMGSANHGIVQHVIISLGIKAWVRIFILKSPNRREWSDPTPNLRPRTSDIRLFGAKRARREGGGGEGPRGPPIDSCCEKYFVVALCVFLTRGVRVEDYFLYFLFSLKSKC</sequence>